<dbReference type="STRING" id="1641875.XM53_03550"/>
<name>A0A0T5NXL9_9RHOB</name>
<dbReference type="PATRIC" id="fig|1641875.4.peg.2720"/>
<keyword evidence="3" id="KW-1185">Reference proteome</keyword>
<sequence length="284" mass="31156">MIQFDCHAHVYETVTAIDGARYVPARPAPLSDWLGHLKAGGLQGGVIVQVSFLGSDNSQMCDALSQLDRRRFAGVCVVGLDVSDEQLDRLIGVGVRGVRWNLVRGAEIPDLRARTTREFLRKLRDRNMHLEIHLEGPRLAPILPALSDVGVNVVVDHFGLPSDPNPKRDPMLEAVSGMHDRAALYFKFAAHYRVAFDLLPHASELLGLLPAHHVVWGSDWPHTQHEDRAGYPDVLAFSGQLADLCDRRAVKCLYGLGQDATEDRAPEISPDAGVATVAKGGPRF</sequence>
<dbReference type="GO" id="GO:0016787">
    <property type="term" value="F:hydrolase activity"/>
    <property type="evidence" value="ECO:0007669"/>
    <property type="project" value="UniProtKB-KW"/>
</dbReference>
<dbReference type="PANTHER" id="PTHR35563">
    <property type="entry name" value="BARREL METAL-DEPENDENT HYDROLASE, PUTATIVE (AFU_ORTHOLOGUE AFUA_1G16240)-RELATED"/>
    <property type="match status" value="1"/>
</dbReference>
<organism evidence="2 3">
    <name type="scientific">Roseovarius atlanticus</name>
    <dbReference type="NCBI Taxonomy" id="1641875"/>
    <lineage>
        <taxon>Bacteria</taxon>
        <taxon>Pseudomonadati</taxon>
        <taxon>Pseudomonadota</taxon>
        <taxon>Alphaproteobacteria</taxon>
        <taxon>Rhodobacterales</taxon>
        <taxon>Roseobacteraceae</taxon>
        <taxon>Roseovarius</taxon>
    </lineage>
</organism>
<dbReference type="PANTHER" id="PTHR35563:SF2">
    <property type="entry name" value="BARREL METAL-DEPENDENT HYDROLASE, PUTATIVE (AFU_ORTHOLOGUE AFUA_1G16240)-RELATED"/>
    <property type="match status" value="1"/>
</dbReference>
<dbReference type="SUPFAM" id="SSF51556">
    <property type="entry name" value="Metallo-dependent hydrolases"/>
    <property type="match status" value="1"/>
</dbReference>
<proteinExistence type="predicted"/>
<dbReference type="InterPro" id="IPR006680">
    <property type="entry name" value="Amidohydro-rel"/>
</dbReference>
<dbReference type="Pfam" id="PF04909">
    <property type="entry name" value="Amidohydro_2"/>
    <property type="match status" value="1"/>
</dbReference>
<dbReference type="Gene3D" id="3.20.20.140">
    <property type="entry name" value="Metal-dependent hydrolases"/>
    <property type="match status" value="1"/>
</dbReference>
<gene>
    <name evidence="2" type="ORF">XM53_03550</name>
</gene>
<protein>
    <submittedName>
        <fullName evidence="2">2-pyrone-4,6-dicarboxylate hydrolase</fullName>
    </submittedName>
</protein>
<evidence type="ECO:0000259" key="1">
    <source>
        <dbReference type="Pfam" id="PF04909"/>
    </source>
</evidence>
<dbReference type="RefSeq" id="WP_057790380.1">
    <property type="nucleotide sequence ID" value="NZ_LAXJ01000003.1"/>
</dbReference>
<dbReference type="AlphaFoldDB" id="A0A0T5NXL9"/>
<evidence type="ECO:0000313" key="3">
    <source>
        <dbReference type="Proteomes" id="UP000051295"/>
    </source>
</evidence>
<comment type="caution">
    <text evidence="2">The sequence shown here is derived from an EMBL/GenBank/DDBJ whole genome shotgun (WGS) entry which is preliminary data.</text>
</comment>
<dbReference type="InterPro" id="IPR032466">
    <property type="entry name" value="Metal_Hydrolase"/>
</dbReference>
<dbReference type="EMBL" id="LAXJ01000003">
    <property type="protein sequence ID" value="KRS13674.1"/>
    <property type="molecule type" value="Genomic_DNA"/>
</dbReference>
<evidence type="ECO:0000313" key="2">
    <source>
        <dbReference type="EMBL" id="KRS13674.1"/>
    </source>
</evidence>
<feature type="domain" description="Amidohydrolase-related" evidence="1">
    <location>
        <begin position="5"/>
        <end position="236"/>
    </location>
</feature>
<reference evidence="2 3" key="1">
    <citation type="submission" date="2015-04" db="EMBL/GenBank/DDBJ databases">
        <title>The draft genome sequence of Roseovarius sp.R12b.</title>
        <authorList>
            <person name="Li G."/>
            <person name="Lai Q."/>
            <person name="Shao Z."/>
            <person name="Yan P."/>
        </authorList>
    </citation>
    <scope>NUCLEOTIDE SEQUENCE [LARGE SCALE GENOMIC DNA]</scope>
    <source>
        <strain evidence="2 3">R12B</strain>
    </source>
</reference>
<keyword evidence="2" id="KW-0378">Hydrolase</keyword>
<dbReference type="OrthoDB" id="9787654at2"/>
<dbReference type="Proteomes" id="UP000051295">
    <property type="component" value="Unassembled WGS sequence"/>
</dbReference>
<accession>A0A0T5NXL9</accession>
<dbReference type="InterPro" id="IPR052358">
    <property type="entry name" value="Aro_Compnd_Degr_Hydrolases"/>
</dbReference>